<dbReference type="Pfam" id="PF02291">
    <property type="entry name" value="TFIID-31kDa"/>
    <property type="match status" value="1"/>
</dbReference>
<dbReference type="GO" id="GO:0051123">
    <property type="term" value="P:RNA polymerase II preinitiation complex assembly"/>
    <property type="evidence" value="ECO:0007669"/>
    <property type="project" value="TreeGrafter"/>
</dbReference>
<dbReference type="InterPro" id="IPR051431">
    <property type="entry name" value="TFIID_subunit_9"/>
</dbReference>
<dbReference type="CDD" id="cd07979">
    <property type="entry name" value="HFD_TAF9"/>
    <property type="match status" value="1"/>
</dbReference>
<evidence type="ECO:0000313" key="6">
    <source>
        <dbReference type="EMBL" id="KAF6308543.1"/>
    </source>
</evidence>
<protein>
    <submittedName>
        <fullName evidence="6">TATA-box binding protein associated factor 9</fullName>
    </submittedName>
</protein>
<sequence length="72" mass="8154">MDSGKMASPKSMPKDAQMMAHILKDVGITEYEPRIINQMLEFAFLYMTSNLDDAKMYPSHAKKATIDADDVR</sequence>
<keyword evidence="4" id="KW-0804">Transcription</keyword>
<dbReference type="GO" id="GO:0046982">
    <property type="term" value="F:protein heterodimerization activity"/>
    <property type="evidence" value="ECO:0007669"/>
    <property type="project" value="InterPro"/>
</dbReference>
<dbReference type="Gene3D" id="1.10.20.10">
    <property type="entry name" value="Histone, subunit A"/>
    <property type="match status" value="1"/>
</dbReference>
<dbReference type="FunFam" id="1.10.20.10:FF:000018">
    <property type="entry name" value="Transcription initiation factor TFIID subunit 9"/>
    <property type="match status" value="1"/>
</dbReference>
<keyword evidence="3" id="KW-0805">Transcription regulation</keyword>
<organism evidence="6 7">
    <name type="scientific">Myotis myotis</name>
    <name type="common">Greater mouse-eared bat</name>
    <name type="synonym">Vespertilio myotis</name>
    <dbReference type="NCBI Taxonomy" id="51298"/>
    <lineage>
        <taxon>Eukaryota</taxon>
        <taxon>Metazoa</taxon>
        <taxon>Chordata</taxon>
        <taxon>Craniata</taxon>
        <taxon>Vertebrata</taxon>
        <taxon>Euteleostomi</taxon>
        <taxon>Mammalia</taxon>
        <taxon>Eutheria</taxon>
        <taxon>Laurasiatheria</taxon>
        <taxon>Chiroptera</taxon>
        <taxon>Yangochiroptera</taxon>
        <taxon>Vespertilionidae</taxon>
        <taxon>Myotis</taxon>
    </lineage>
</organism>
<dbReference type="AlphaFoldDB" id="A0A7J7U6N7"/>
<comment type="subcellular location">
    <subcellularLocation>
        <location evidence="1">Nucleus</location>
    </subcellularLocation>
</comment>
<dbReference type="GO" id="GO:0033276">
    <property type="term" value="C:transcription factor TFTC complex"/>
    <property type="evidence" value="ECO:0007669"/>
    <property type="project" value="TreeGrafter"/>
</dbReference>
<dbReference type="GO" id="GO:0000124">
    <property type="term" value="C:SAGA complex"/>
    <property type="evidence" value="ECO:0007669"/>
    <property type="project" value="TreeGrafter"/>
</dbReference>
<comment type="similarity">
    <text evidence="2">Belongs to the TAF9 family.</text>
</comment>
<reference evidence="6 7" key="1">
    <citation type="journal article" date="2020" name="Nature">
        <title>Six reference-quality genomes reveal evolution of bat adaptations.</title>
        <authorList>
            <person name="Jebb D."/>
            <person name="Huang Z."/>
            <person name="Pippel M."/>
            <person name="Hughes G.M."/>
            <person name="Lavrichenko K."/>
            <person name="Devanna P."/>
            <person name="Winkler S."/>
            <person name="Jermiin L.S."/>
            <person name="Skirmuntt E.C."/>
            <person name="Katzourakis A."/>
            <person name="Burkitt-Gray L."/>
            <person name="Ray D.A."/>
            <person name="Sullivan K.A.M."/>
            <person name="Roscito J.G."/>
            <person name="Kirilenko B.M."/>
            <person name="Davalos L.M."/>
            <person name="Corthals A.P."/>
            <person name="Power M.L."/>
            <person name="Jones G."/>
            <person name="Ransome R.D."/>
            <person name="Dechmann D.K.N."/>
            <person name="Locatelli A.G."/>
            <person name="Puechmaille S.J."/>
            <person name="Fedrigo O."/>
            <person name="Jarvis E.D."/>
            <person name="Hiller M."/>
            <person name="Vernes S.C."/>
            <person name="Myers E.W."/>
            <person name="Teeling E.C."/>
        </authorList>
    </citation>
    <scope>NUCLEOTIDE SEQUENCE [LARGE SCALE GENOMIC DNA]</scope>
    <source>
        <strain evidence="6">MMyoMyo1</strain>
        <tissue evidence="6">Flight muscle</tissue>
    </source>
</reference>
<comment type="caution">
    <text evidence="6">The sequence shown here is derived from an EMBL/GenBank/DDBJ whole genome shotgun (WGS) entry which is preliminary data.</text>
</comment>
<dbReference type="GO" id="GO:0005669">
    <property type="term" value="C:transcription factor TFIID complex"/>
    <property type="evidence" value="ECO:0007669"/>
    <property type="project" value="TreeGrafter"/>
</dbReference>
<dbReference type="Proteomes" id="UP000527355">
    <property type="component" value="Unassembled WGS sequence"/>
</dbReference>
<evidence type="ECO:0000256" key="4">
    <source>
        <dbReference type="ARBA" id="ARBA00023163"/>
    </source>
</evidence>
<evidence type="ECO:0000256" key="1">
    <source>
        <dbReference type="ARBA" id="ARBA00004123"/>
    </source>
</evidence>
<dbReference type="InterPro" id="IPR009072">
    <property type="entry name" value="Histone-fold"/>
</dbReference>
<dbReference type="EMBL" id="JABWUV010000014">
    <property type="protein sequence ID" value="KAF6308543.1"/>
    <property type="molecule type" value="Genomic_DNA"/>
</dbReference>
<name>A0A7J7U6N7_MYOMY</name>
<dbReference type="GO" id="GO:0003713">
    <property type="term" value="F:transcription coactivator activity"/>
    <property type="evidence" value="ECO:0007669"/>
    <property type="project" value="TreeGrafter"/>
</dbReference>
<keyword evidence="7" id="KW-1185">Reference proteome</keyword>
<dbReference type="SUPFAM" id="SSF47113">
    <property type="entry name" value="Histone-fold"/>
    <property type="match status" value="1"/>
</dbReference>
<accession>A0A7J7U6N7</accession>
<dbReference type="GO" id="GO:0016251">
    <property type="term" value="F:RNA polymerase II general transcription initiation factor activity"/>
    <property type="evidence" value="ECO:0007669"/>
    <property type="project" value="TreeGrafter"/>
</dbReference>
<keyword evidence="5" id="KW-0539">Nucleus</keyword>
<evidence type="ECO:0000256" key="2">
    <source>
        <dbReference type="ARBA" id="ARBA00007646"/>
    </source>
</evidence>
<dbReference type="VEuPathDB" id="HostDB:GeneID_118656965"/>
<gene>
    <name evidence="6" type="ORF">mMyoMyo1_018738</name>
</gene>
<evidence type="ECO:0000313" key="7">
    <source>
        <dbReference type="Proteomes" id="UP000527355"/>
    </source>
</evidence>
<evidence type="ECO:0000256" key="3">
    <source>
        <dbReference type="ARBA" id="ARBA00023015"/>
    </source>
</evidence>
<proteinExistence type="inferred from homology"/>
<evidence type="ECO:0000256" key="5">
    <source>
        <dbReference type="ARBA" id="ARBA00023242"/>
    </source>
</evidence>
<dbReference type="PANTHER" id="PTHR48068:SF3">
    <property type="entry name" value="TRANSCRIPTION INITIATION FACTOR TFIID SUBUNIT 9"/>
    <property type="match status" value="1"/>
</dbReference>
<dbReference type="PANTHER" id="PTHR48068">
    <property type="entry name" value="TAF9 RNA POLYMERASE II, TATA BOX-BINDING PROTEIN (TBP)-ASSOCIATED FACTOR"/>
    <property type="match status" value="1"/>
</dbReference>
<dbReference type="InterPro" id="IPR003162">
    <property type="entry name" value="TFIID-31"/>
</dbReference>